<dbReference type="NCBIfam" id="TIGR01509">
    <property type="entry name" value="HAD-SF-IA-v3"/>
    <property type="match status" value="1"/>
</dbReference>
<dbReference type="Gene3D" id="3.40.50.1000">
    <property type="entry name" value="HAD superfamily/HAD-like"/>
    <property type="match status" value="1"/>
</dbReference>
<sequence length="218" mass="23416">MTALLIDCDGTLCDTLSIWTHLAEDDLIARGLKPEASLKEDIAPFSMAQAAYFICSRYGLGCGPEAVIAAWEDQLSHFYRAEAPAKAGARQFLERASQLGLPAYCVTLTPLSLVGPLLDRTGLAPLLAGIFSGHDLRLGKDSPALYSYAAKAAGRAPSQCLVIEDSLFALQVAMDAGFQGWAFIDDWHGPDQAEALKAQAQATLYRWPEAEALLTGLK</sequence>
<dbReference type="InterPro" id="IPR023198">
    <property type="entry name" value="PGP-like_dom2"/>
</dbReference>
<dbReference type="SUPFAM" id="SSF56784">
    <property type="entry name" value="HAD-like"/>
    <property type="match status" value="1"/>
</dbReference>
<dbReference type="InterPro" id="IPR036412">
    <property type="entry name" value="HAD-like_sf"/>
</dbReference>
<name>A0ABW9GZY1_9FIRM</name>
<dbReference type="InterPro" id="IPR006439">
    <property type="entry name" value="HAD-SF_hydro_IA"/>
</dbReference>
<comment type="caution">
    <text evidence="1">The sequence shown here is derived from an EMBL/GenBank/DDBJ whole genome shotgun (WGS) entry which is preliminary data.</text>
</comment>
<dbReference type="SFLD" id="SFLDS00003">
    <property type="entry name" value="Haloacid_Dehalogenase"/>
    <property type="match status" value="1"/>
</dbReference>
<dbReference type="PANTHER" id="PTHR18901">
    <property type="entry name" value="2-DEOXYGLUCOSE-6-PHOSPHATE PHOSPHATASE 2"/>
    <property type="match status" value="1"/>
</dbReference>
<proteinExistence type="predicted"/>
<dbReference type="RefSeq" id="WP_408977584.1">
    <property type="nucleotide sequence ID" value="NZ_JBJUVG010000008.1"/>
</dbReference>
<dbReference type="PANTHER" id="PTHR18901:SF38">
    <property type="entry name" value="PSEUDOURIDINE-5'-PHOSPHATASE"/>
    <property type="match status" value="1"/>
</dbReference>
<dbReference type="Pfam" id="PF00702">
    <property type="entry name" value="Hydrolase"/>
    <property type="match status" value="1"/>
</dbReference>
<dbReference type="SFLD" id="SFLDG01129">
    <property type="entry name" value="C1.5:_HAD__Beta-PGM__Phosphata"/>
    <property type="match status" value="1"/>
</dbReference>
<protein>
    <submittedName>
        <fullName evidence="1">HAD family hydrolase</fullName>
    </submittedName>
</protein>
<reference evidence="1 2" key="1">
    <citation type="journal article" date="2016" name="Int. J. Syst. Evol. Microbiol.">
        <title>Peptococcus simiae sp. nov., isolated from rhesus macaque faeces and emended description of the genus Peptococcus.</title>
        <authorList>
            <person name="Shkoporov A.N."/>
            <person name="Efimov B.A."/>
            <person name="Kondova I."/>
            <person name="Ouwerling B."/>
            <person name="Chaplin A.V."/>
            <person name="Shcherbakova V.A."/>
            <person name="Langermans J.A.M."/>
        </authorList>
    </citation>
    <scope>NUCLEOTIDE SEQUENCE [LARGE SCALE GENOMIC DNA]</scope>
    <source>
        <strain evidence="1 2">M108</strain>
    </source>
</reference>
<evidence type="ECO:0000313" key="2">
    <source>
        <dbReference type="Proteomes" id="UP001631949"/>
    </source>
</evidence>
<dbReference type="Proteomes" id="UP001631949">
    <property type="component" value="Unassembled WGS sequence"/>
</dbReference>
<dbReference type="InterPro" id="IPR023214">
    <property type="entry name" value="HAD_sf"/>
</dbReference>
<organism evidence="1 2">
    <name type="scientific">Peptococcus simiae</name>
    <dbReference type="NCBI Taxonomy" id="1643805"/>
    <lineage>
        <taxon>Bacteria</taxon>
        <taxon>Bacillati</taxon>
        <taxon>Bacillota</taxon>
        <taxon>Clostridia</taxon>
        <taxon>Eubacteriales</taxon>
        <taxon>Peptococcaceae</taxon>
        <taxon>Peptococcus</taxon>
    </lineage>
</organism>
<keyword evidence="2" id="KW-1185">Reference proteome</keyword>
<accession>A0ABW9GZY1</accession>
<keyword evidence="1" id="KW-0378">Hydrolase</keyword>
<evidence type="ECO:0000313" key="1">
    <source>
        <dbReference type="EMBL" id="MFM9413970.1"/>
    </source>
</evidence>
<dbReference type="EMBL" id="JBJUVG010000008">
    <property type="protein sequence ID" value="MFM9413970.1"/>
    <property type="molecule type" value="Genomic_DNA"/>
</dbReference>
<dbReference type="GO" id="GO:0016787">
    <property type="term" value="F:hydrolase activity"/>
    <property type="evidence" value="ECO:0007669"/>
    <property type="project" value="UniProtKB-KW"/>
</dbReference>
<dbReference type="Gene3D" id="1.10.150.240">
    <property type="entry name" value="Putative phosphatase, domain 2"/>
    <property type="match status" value="1"/>
</dbReference>
<gene>
    <name evidence="1" type="ORF">ACKQTC_06290</name>
</gene>